<feature type="compositionally biased region" description="Basic and acidic residues" evidence="1">
    <location>
        <begin position="42"/>
        <end position="51"/>
    </location>
</feature>
<dbReference type="Pfam" id="PF14424">
    <property type="entry name" value="Toxin-deaminase"/>
    <property type="match status" value="1"/>
</dbReference>
<accession>A0A3D9SZT8</accession>
<feature type="compositionally biased region" description="Low complexity" evidence="1">
    <location>
        <begin position="18"/>
        <end position="31"/>
    </location>
</feature>
<feature type="compositionally biased region" description="Basic and acidic residues" evidence="1">
    <location>
        <begin position="109"/>
        <end position="127"/>
    </location>
</feature>
<dbReference type="Proteomes" id="UP000256661">
    <property type="component" value="Unassembled WGS sequence"/>
</dbReference>
<organism evidence="2 3">
    <name type="scientific">Thermomonospora umbrina</name>
    <dbReference type="NCBI Taxonomy" id="111806"/>
    <lineage>
        <taxon>Bacteria</taxon>
        <taxon>Bacillati</taxon>
        <taxon>Actinomycetota</taxon>
        <taxon>Actinomycetes</taxon>
        <taxon>Streptosporangiales</taxon>
        <taxon>Thermomonosporaceae</taxon>
        <taxon>Thermomonospora</taxon>
    </lineage>
</organism>
<dbReference type="InterPro" id="IPR032721">
    <property type="entry name" value="Toxin-deaminase"/>
</dbReference>
<feature type="region of interest" description="Disordered" evidence="1">
    <location>
        <begin position="1"/>
        <end position="138"/>
    </location>
</feature>
<feature type="compositionally biased region" description="Basic and acidic residues" evidence="1">
    <location>
        <begin position="66"/>
        <end position="81"/>
    </location>
</feature>
<gene>
    <name evidence="2" type="ORF">DFJ69_2577</name>
</gene>
<dbReference type="AlphaFoldDB" id="A0A3D9SZT8"/>
<protein>
    <submittedName>
        <fullName evidence="2">Putative deaminase of polymorphic toxin system</fullName>
    </submittedName>
</protein>
<name>A0A3D9SZT8_9ACTN</name>
<reference evidence="2 3" key="1">
    <citation type="submission" date="2018-08" db="EMBL/GenBank/DDBJ databases">
        <title>Sequencing the genomes of 1000 actinobacteria strains.</title>
        <authorList>
            <person name="Klenk H.-P."/>
        </authorList>
    </citation>
    <scope>NUCLEOTIDE SEQUENCE [LARGE SCALE GENOMIC DNA]</scope>
    <source>
        <strain evidence="2 3">DSM 43927</strain>
    </source>
</reference>
<evidence type="ECO:0000256" key="1">
    <source>
        <dbReference type="SAM" id="MobiDB-lite"/>
    </source>
</evidence>
<evidence type="ECO:0000313" key="2">
    <source>
        <dbReference type="EMBL" id="REE97121.1"/>
    </source>
</evidence>
<dbReference type="EMBL" id="QTTT01000001">
    <property type="protein sequence ID" value="REE97121.1"/>
    <property type="molecule type" value="Genomic_DNA"/>
</dbReference>
<comment type="caution">
    <text evidence="2">The sequence shown here is derived from an EMBL/GenBank/DDBJ whole genome shotgun (WGS) entry which is preliminary data.</text>
</comment>
<sequence length="226" mass="25849">MSRGKFGRNRNARRAGRRAGAAKGAWKKMGAQQQLPPARGARGRDGADMPRRGRNNNPRFTGLVNRAKELRKGLPSRKKESNVATSDYDVRDRTGRSHRGSIDSVSGKKTYDEKGFTRLRRDGRDALPSRQARGHNRDYDSEKKIYEDFSRRFPDPQTGGRITIYTERHPCQGCAQSTQDFLRRYPNMQVDIVYTHREGPGTLRPGAQNNFSPDSVNNRIRVHRYF</sequence>
<evidence type="ECO:0000313" key="3">
    <source>
        <dbReference type="Proteomes" id="UP000256661"/>
    </source>
</evidence>
<feature type="compositionally biased region" description="Basic residues" evidence="1">
    <location>
        <begin position="1"/>
        <end position="17"/>
    </location>
</feature>
<dbReference type="Gene3D" id="3.40.140.10">
    <property type="entry name" value="Cytidine Deaminase, domain 2"/>
    <property type="match status" value="1"/>
</dbReference>
<proteinExistence type="predicted"/>
<keyword evidence="3" id="KW-1185">Reference proteome</keyword>